<keyword evidence="2" id="KW-0808">Transferase</keyword>
<accession>A0ABT4HQ86</accession>
<dbReference type="EMBL" id="JAPQYE010000021">
    <property type="protein sequence ID" value="MCZ0731837.1"/>
    <property type="molecule type" value="Genomic_DNA"/>
</dbReference>
<organism evidence="2 3">
    <name type="scientific">Mycolicibacterium iranicum</name>
    <name type="common">Mycobacterium iranicum</name>
    <dbReference type="NCBI Taxonomy" id="912594"/>
    <lineage>
        <taxon>Bacteria</taxon>
        <taxon>Bacillati</taxon>
        <taxon>Actinomycetota</taxon>
        <taxon>Actinomycetes</taxon>
        <taxon>Mycobacteriales</taxon>
        <taxon>Mycobacteriaceae</taxon>
        <taxon>Mycolicibacterium</taxon>
    </lineage>
</organism>
<dbReference type="GO" id="GO:0032259">
    <property type="term" value="P:methylation"/>
    <property type="evidence" value="ECO:0007669"/>
    <property type="project" value="UniProtKB-KW"/>
</dbReference>
<dbReference type="RefSeq" id="WP_234788711.1">
    <property type="nucleotide sequence ID" value="NZ_LWCS01000013.1"/>
</dbReference>
<proteinExistence type="predicted"/>
<dbReference type="Proteomes" id="UP001084650">
    <property type="component" value="Unassembled WGS sequence"/>
</dbReference>
<dbReference type="SUPFAM" id="SSF53335">
    <property type="entry name" value="S-adenosyl-L-methionine-dependent methyltransferases"/>
    <property type="match status" value="1"/>
</dbReference>
<dbReference type="PANTHER" id="PTHR43591">
    <property type="entry name" value="METHYLTRANSFERASE"/>
    <property type="match status" value="1"/>
</dbReference>
<evidence type="ECO:0000259" key="1">
    <source>
        <dbReference type="Pfam" id="PF13649"/>
    </source>
</evidence>
<dbReference type="Pfam" id="PF13649">
    <property type="entry name" value="Methyltransf_25"/>
    <property type="match status" value="1"/>
</dbReference>
<dbReference type="CDD" id="cd02440">
    <property type="entry name" value="AdoMet_MTases"/>
    <property type="match status" value="1"/>
</dbReference>
<reference evidence="2" key="1">
    <citation type="submission" date="2022-12" db="EMBL/GenBank/DDBJ databases">
        <title>Whole genome sequence of Mycolicibacterium iranicum strain SBH312.</title>
        <authorList>
            <person name="Jani J."/>
            <person name="Arifin Mustapha Z."/>
            <person name="Ahmed K."/>
            <person name="Kai Ling C."/>
        </authorList>
    </citation>
    <scope>NUCLEOTIDE SEQUENCE</scope>
    <source>
        <strain evidence="2">SBH312</strain>
    </source>
</reference>
<dbReference type="InterPro" id="IPR041698">
    <property type="entry name" value="Methyltransf_25"/>
</dbReference>
<keyword evidence="3" id="KW-1185">Reference proteome</keyword>
<dbReference type="GO" id="GO:0008168">
    <property type="term" value="F:methyltransferase activity"/>
    <property type="evidence" value="ECO:0007669"/>
    <property type="project" value="UniProtKB-KW"/>
</dbReference>
<keyword evidence="2" id="KW-0489">Methyltransferase</keyword>
<dbReference type="Gene3D" id="3.40.50.150">
    <property type="entry name" value="Vaccinia Virus protein VP39"/>
    <property type="match status" value="1"/>
</dbReference>
<sequence>MVNTEGQNSMSTSSRWTRNRLKFLLAGPLLEAGNRFMLGRPHQRLAQEVAAERPRRVLELCGGTGYASRLVAELRPNTRIDSIDISPEMLAVGRSQLRRSGVGNVTLHRGDAAILPFPDNTFDVVMSVFGWHELPTDTRREAVKESVRVLRPGGAIIAIDHDAPPKLGRAYRAYIGLIERAHAREVLGSGLADLFVDHRLVVTNHHPASSWSVPFQIVRAELRDPRMN</sequence>
<name>A0ABT4HQ86_MYCIR</name>
<comment type="caution">
    <text evidence="2">The sequence shown here is derived from an EMBL/GenBank/DDBJ whole genome shotgun (WGS) entry which is preliminary data.</text>
</comment>
<protein>
    <submittedName>
        <fullName evidence="2">Class I SAM-dependent methyltransferase</fullName>
    </submittedName>
</protein>
<feature type="domain" description="Methyltransferase" evidence="1">
    <location>
        <begin position="57"/>
        <end position="154"/>
    </location>
</feature>
<dbReference type="InterPro" id="IPR029063">
    <property type="entry name" value="SAM-dependent_MTases_sf"/>
</dbReference>
<gene>
    <name evidence="2" type="ORF">OY187_27665</name>
</gene>
<evidence type="ECO:0000313" key="2">
    <source>
        <dbReference type="EMBL" id="MCZ0731837.1"/>
    </source>
</evidence>
<evidence type="ECO:0000313" key="3">
    <source>
        <dbReference type="Proteomes" id="UP001084650"/>
    </source>
</evidence>